<evidence type="ECO:0000256" key="3">
    <source>
        <dbReference type="SAM" id="SignalP"/>
    </source>
</evidence>
<comment type="caution">
    <text evidence="5">The sequence shown here is derived from an EMBL/GenBank/DDBJ whole genome shotgun (WGS) entry which is preliminary data.</text>
</comment>
<dbReference type="AlphaFoldDB" id="A0A4Q0MCW1"/>
<evidence type="ECO:0000256" key="2">
    <source>
        <dbReference type="ARBA" id="ARBA00022801"/>
    </source>
</evidence>
<dbReference type="GO" id="GO:0004553">
    <property type="term" value="F:hydrolase activity, hydrolyzing O-glycosyl compounds"/>
    <property type="evidence" value="ECO:0007669"/>
    <property type="project" value="UniProtKB-ARBA"/>
</dbReference>
<dbReference type="SUPFAM" id="SSF49785">
    <property type="entry name" value="Galactose-binding domain-like"/>
    <property type="match status" value="1"/>
</dbReference>
<evidence type="ECO:0000313" key="5">
    <source>
        <dbReference type="EMBL" id="RXF71035.1"/>
    </source>
</evidence>
<feature type="chain" id="PRO_5020682622" evidence="3">
    <location>
        <begin position="29"/>
        <end position="1151"/>
    </location>
</feature>
<dbReference type="Pfam" id="PF17132">
    <property type="entry name" value="Glyco_hydro_106"/>
    <property type="match status" value="2"/>
</dbReference>
<keyword evidence="2" id="KW-0378">Hydrolase</keyword>
<gene>
    <name evidence="5" type="ORF">EKH83_04825</name>
</gene>
<dbReference type="Proteomes" id="UP000290848">
    <property type="component" value="Unassembled WGS sequence"/>
</dbReference>
<reference evidence="5 6" key="1">
    <citation type="submission" date="2018-12" db="EMBL/GenBank/DDBJ databases">
        <title>The Draft Genome Sequence of the Soil Bacterium Pedobacter tournemirensis R1.</title>
        <authorList>
            <person name="He J."/>
        </authorList>
    </citation>
    <scope>NUCLEOTIDE SEQUENCE [LARGE SCALE GENOMIC DNA]</scope>
    <source>
        <strain evidence="5 6">R1</strain>
    </source>
</reference>
<protein>
    <submittedName>
        <fullName evidence="5">DNA-binding protein</fullName>
    </submittedName>
</protein>
<dbReference type="Gene3D" id="2.60.120.260">
    <property type="entry name" value="Galactose-binding domain-like"/>
    <property type="match status" value="2"/>
</dbReference>
<dbReference type="InterPro" id="IPR054593">
    <property type="entry name" value="Beta-mannosidase-like_N2"/>
</dbReference>
<dbReference type="EMBL" id="RXOC01000003">
    <property type="protein sequence ID" value="RXF71035.1"/>
    <property type="molecule type" value="Genomic_DNA"/>
</dbReference>
<dbReference type="PANTHER" id="PTHR43817:SF1">
    <property type="entry name" value="HYDROLASE, FAMILY 43, PUTATIVE (AFU_ORTHOLOGUE AFUA_3G01660)-RELATED"/>
    <property type="match status" value="1"/>
</dbReference>
<dbReference type="InterPro" id="IPR008979">
    <property type="entry name" value="Galactose-bd-like_sf"/>
</dbReference>
<feature type="signal peptide" evidence="3">
    <location>
        <begin position="1"/>
        <end position="28"/>
    </location>
</feature>
<dbReference type="NCBIfam" id="NF045579">
    <property type="entry name" value="rhamnoside_JR"/>
    <property type="match status" value="1"/>
</dbReference>
<evidence type="ECO:0000259" key="4">
    <source>
        <dbReference type="Pfam" id="PF22666"/>
    </source>
</evidence>
<evidence type="ECO:0000256" key="1">
    <source>
        <dbReference type="ARBA" id="ARBA00022729"/>
    </source>
</evidence>
<keyword evidence="5" id="KW-0238">DNA-binding</keyword>
<dbReference type="GO" id="GO:0003677">
    <property type="term" value="F:DNA binding"/>
    <property type="evidence" value="ECO:0007669"/>
    <property type="project" value="UniProtKB-KW"/>
</dbReference>
<sequence length="1151" mass="128688">MKVSCKRIKYGIVLSVLTSVLMFGRASAQRGLPEYIKPVGESAESWVFWYWMHGAYSREGITADLEAMKQAGIAGAYLAPIKGKTDPPLYTPSIDQLSPEWWKMARYALDEADRIGIKIAMLPNDGFATAGGPWITPENSMQKVVSSSLMIKGGRVFNDTLPSLPAYKGYFRDIAVFAFPANRGAGHSTRTVIPKVTTSTGADASFLVKPGNKQNFGSNESCWIQYEFTKPFTCRSVVIRVNGFNYQSHRLLIEVSDDGNNFRAAERLQPPRAGWLDWDADVTHEIKPVTARFFRFVYNKEGSEPGAEDLDAAKWKPSLKIAGIELSAEARIHQYEGKTGEVWRVSSRTTSDLVPDSLCVPFGSVKDITQYTDGKGRLKWKVPAGNWVILRVGYTSTGHMNETAGAGKGLECDKFNPEVVRFQFDKWFGEALRVAGPDLAKRVLNIFHVDSWECGSQNWSPVFREEFRKRRGYDPVPYLPVMTGVPVESADVSERFLYDIRQTISELIADNFFKTLKQLAHEKGATFTAEATAPVMVADGLLHFKEVDIPMGEFWLRSPSHDKPNDVRDAISGAHIYGKNVIQSEAFTEVRMHWDEHPGMLKALQDRNYALGINRLVYHVYTHNPWMDRKPGMTLNDVGLLFQRDQTWWKQGRAWVEYAERCQSLLQQGRPVEDIAVFTGEEFPRRAILPERLVPSLPGIFGKEVVAAERKRLENRGVPMREMPVGVNTGANMINPADWTDPLRGYAYDSFNADALLNLAVVRNGRIELPGGASYAVLVLPGKHPMNPNSNLMSAGVAERLLQLVKDGATVVLGDRPVTTPGLKDFTEEDKRLQIATEELWGGSFTTVRNGAASAMVKQVGKGRVIPGPISLESFDFIGVPRDFTYTGKNNEPAGKIAWNHRSTGDSEIYFVSNQDSVNKELVLSFRVPDKVPDIYDPVTGRTITAANWTVSSGRTELPMLFSPNGSYFVIFRNETVPSPNGDKKNWPEFHAVKQIEGDWSVSFDPALGGPQKPVLFKQLGDWSQSQDTSVRYYSGTAVYHKNLKWKKPKDSDRFWLDLGQVSNIAEVKLNGVSCGIAWTAPYRLDITDALKNGNNELVIEVTNTWFNRMKHDQTLSENQRISHTTAPFRLHNRSLLKAGLTGAVTILSEK</sequence>
<keyword evidence="1 3" id="KW-0732">Signal</keyword>
<dbReference type="RefSeq" id="WP_128768281.1">
    <property type="nucleotide sequence ID" value="NZ_RXOC01000003.1"/>
</dbReference>
<accession>A0A4Q0MCW1</accession>
<dbReference type="Pfam" id="PF22666">
    <property type="entry name" value="Glyco_hydro_2_N2"/>
    <property type="match status" value="1"/>
</dbReference>
<dbReference type="PANTHER" id="PTHR43817">
    <property type="entry name" value="GLYCOSYL HYDROLASE"/>
    <property type="match status" value="1"/>
</dbReference>
<name>A0A4Q0MCW1_9SPHI</name>
<feature type="domain" description="Beta-mannosidase-like galactose-binding" evidence="4">
    <location>
        <begin position="1030"/>
        <end position="1134"/>
    </location>
</feature>
<organism evidence="5 6">
    <name type="scientific">Arcticibacter tournemirensis</name>
    <dbReference type="NCBI Taxonomy" id="699437"/>
    <lineage>
        <taxon>Bacteria</taxon>
        <taxon>Pseudomonadati</taxon>
        <taxon>Bacteroidota</taxon>
        <taxon>Sphingobacteriia</taxon>
        <taxon>Sphingobacteriales</taxon>
        <taxon>Sphingobacteriaceae</taxon>
        <taxon>Arcticibacter</taxon>
    </lineage>
</organism>
<evidence type="ECO:0000313" key="6">
    <source>
        <dbReference type="Proteomes" id="UP000290848"/>
    </source>
</evidence>
<proteinExistence type="predicted"/>